<dbReference type="AlphaFoldDB" id="A0A6A0H970"/>
<comment type="caution">
    <text evidence="7">The sequence shown here is derived from an EMBL/GenBank/DDBJ whole genome shotgun (WGS) entry which is preliminary data.</text>
</comment>
<evidence type="ECO:0000256" key="3">
    <source>
        <dbReference type="ARBA" id="ARBA00022737"/>
    </source>
</evidence>
<dbReference type="SUPFAM" id="SSF63825">
    <property type="entry name" value="YWTD domain"/>
    <property type="match status" value="2"/>
</dbReference>
<dbReference type="InterPro" id="IPR000033">
    <property type="entry name" value="LDLR_classB_rpt"/>
</dbReference>
<protein>
    <recommendedName>
        <fullName evidence="8">EGF-like domain-containing protein</fullName>
    </recommendedName>
</protein>
<dbReference type="Gene3D" id="2.120.10.30">
    <property type="entry name" value="TolB, C-terminal domain"/>
    <property type="match status" value="2"/>
</dbReference>
<keyword evidence="1" id="KW-0245">EGF-like domain</keyword>
<dbReference type="PROSITE" id="PS51120">
    <property type="entry name" value="LDLRB"/>
    <property type="match status" value="6"/>
</dbReference>
<dbReference type="InterPro" id="IPR050778">
    <property type="entry name" value="Cueball_EGF_LRP_Nidogen"/>
</dbReference>
<feature type="repeat" description="LDL-receptor class B" evidence="6">
    <location>
        <begin position="59"/>
        <end position="103"/>
    </location>
</feature>
<evidence type="ECO:0000256" key="2">
    <source>
        <dbReference type="ARBA" id="ARBA00022729"/>
    </source>
</evidence>
<reference evidence="7" key="2">
    <citation type="journal article" date="2018" name="Environ. Sci. Technol.">
        <title>The Toxicogenome of Hyalella azteca: A Model for Sediment Ecotoxicology and Evolutionary Toxicology.</title>
        <authorList>
            <person name="Poynton H.C."/>
            <person name="Hasenbein S."/>
            <person name="Benoit J.B."/>
            <person name="Sepulveda M.S."/>
            <person name="Poelchau M.F."/>
            <person name="Hughes D.S.T."/>
            <person name="Murali S.C."/>
            <person name="Chen S."/>
            <person name="Glastad K.M."/>
            <person name="Goodisman M.A.D."/>
            <person name="Werren J.H."/>
            <person name="Vineis J.H."/>
            <person name="Bowen J.L."/>
            <person name="Friedrich M."/>
            <person name="Jones J."/>
            <person name="Robertson H.M."/>
            <person name="Feyereisen R."/>
            <person name="Mechler-Hickson A."/>
            <person name="Mathers N."/>
            <person name="Lee C.E."/>
            <person name="Colbourne J.K."/>
            <person name="Biales A."/>
            <person name="Johnston J.S."/>
            <person name="Wellborn G.A."/>
            <person name="Rosendale A.J."/>
            <person name="Cridge A.G."/>
            <person name="Munoz-Torres M.C."/>
            <person name="Bain P.A."/>
            <person name="Manny A.R."/>
            <person name="Major K.M."/>
            <person name="Lambert F.N."/>
            <person name="Vulpe C.D."/>
            <person name="Tuck P."/>
            <person name="Blalock B.J."/>
            <person name="Lin Y.Y."/>
            <person name="Smith M.E."/>
            <person name="Ochoa-Acuna H."/>
            <person name="Chen M.M."/>
            <person name="Childers C.P."/>
            <person name="Qu J."/>
            <person name="Dugan S."/>
            <person name="Lee S.L."/>
            <person name="Chao H."/>
            <person name="Dinh H."/>
            <person name="Han Y."/>
            <person name="Doddapaneni H."/>
            <person name="Worley K.C."/>
            <person name="Muzny D.M."/>
            <person name="Gibbs R.A."/>
            <person name="Richards S."/>
        </authorList>
    </citation>
    <scope>NUCLEOTIDE SEQUENCE</scope>
    <source>
        <strain evidence="7">HAZT.00-mixed</strain>
        <tissue evidence="7">Whole organism</tissue>
    </source>
</reference>
<name>A0A6A0H970_HYAAZ</name>
<dbReference type="FunFam" id="2.120.10.30:FF:000241">
    <property type="entry name" value="Low-density lipoprotein receptor-related protein 6"/>
    <property type="match status" value="1"/>
</dbReference>
<dbReference type="Proteomes" id="UP000711488">
    <property type="component" value="Unassembled WGS sequence"/>
</dbReference>
<keyword evidence="3" id="KW-0677">Repeat</keyword>
<dbReference type="PANTHER" id="PTHR46513">
    <property type="entry name" value="VITELLOGENIN RECEPTOR-LIKE PROTEIN-RELATED-RELATED"/>
    <property type="match status" value="1"/>
</dbReference>
<accession>A0A6A0H970</accession>
<evidence type="ECO:0000256" key="6">
    <source>
        <dbReference type="PROSITE-ProRule" id="PRU00461"/>
    </source>
</evidence>
<evidence type="ECO:0000256" key="5">
    <source>
        <dbReference type="ARBA" id="ARBA00023180"/>
    </source>
</evidence>
<feature type="repeat" description="LDL-receptor class B" evidence="6">
    <location>
        <begin position="299"/>
        <end position="342"/>
    </location>
</feature>
<feature type="repeat" description="LDL-receptor class B" evidence="6">
    <location>
        <begin position="431"/>
        <end position="472"/>
    </location>
</feature>
<evidence type="ECO:0008006" key="8">
    <source>
        <dbReference type="Google" id="ProtNLM"/>
    </source>
</evidence>
<keyword evidence="5" id="KW-0325">Glycoprotein</keyword>
<proteinExistence type="predicted"/>
<dbReference type="Pfam" id="PF00058">
    <property type="entry name" value="Ldl_recept_b"/>
    <property type="match status" value="5"/>
</dbReference>
<reference evidence="7" key="3">
    <citation type="submission" date="2019-06" db="EMBL/GenBank/DDBJ databases">
        <authorList>
            <person name="Poynton C."/>
            <person name="Hasenbein S."/>
            <person name="Benoit J.B."/>
            <person name="Sepulveda M.S."/>
            <person name="Poelchau M.F."/>
            <person name="Murali S.C."/>
            <person name="Chen S."/>
            <person name="Glastad K.M."/>
            <person name="Werren J.H."/>
            <person name="Vineis J.H."/>
            <person name="Bowen J.L."/>
            <person name="Friedrich M."/>
            <person name="Jones J."/>
            <person name="Robertson H.M."/>
            <person name="Feyereisen R."/>
            <person name="Mechler-Hickson A."/>
            <person name="Mathers N."/>
            <person name="Lee C.E."/>
            <person name="Colbourne J.K."/>
            <person name="Biales A."/>
            <person name="Johnston J.S."/>
            <person name="Wellborn G.A."/>
            <person name="Rosendale A.J."/>
            <person name="Cridge A.G."/>
            <person name="Munoz-Torres M.C."/>
            <person name="Bain P.A."/>
            <person name="Manny A.R."/>
            <person name="Major K.M."/>
            <person name="Lambert F.N."/>
            <person name="Vulpe C.D."/>
            <person name="Tuck P."/>
            <person name="Blalock B.J."/>
            <person name="Lin Y.-Y."/>
            <person name="Smith M.E."/>
            <person name="Ochoa-Acuna H."/>
            <person name="Chen M.-J.M."/>
            <person name="Childers C.P."/>
            <person name="Qu J."/>
            <person name="Dugan S."/>
            <person name="Lee S.L."/>
            <person name="Chao H."/>
            <person name="Dinh H."/>
            <person name="Han Y."/>
            <person name="Doddapaneni H."/>
            <person name="Worley K.C."/>
            <person name="Muzny D.M."/>
            <person name="Gibbs R.A."/>
            <person name="Richards S."/>
        </authorList>
    </citation>
    <scope>NUCLEOTIDE SEQUENCE</scope>
    <source>
        <strain evidence="7">HAZT.00-mixed</strain>
        <tissue evidence="7">Whole organism</tissue>
    </source>
</reference>
<evidence type="ECO:0000256" key="1">
    <source>
        <dbReference type="ARBA" id="ARBA00022536"/>
    </source>
</evidence>
<dbReference type="SMART" id="SM00135">
    <property type="entry name" value="LY"/>
    <property type="match status" value="8"/>
</dbReference>
<sequence length="568" mass="64724">MFHLARTEILREFFSEFQLYWTDESRHSLEVSELNGTRRRVLFTDLGNPRGIVTHFPTGALFWSDWNEQNPRIEKSYMDGQNRTVLVDTDVAWPNCLTIDWERNELFWTDAKTNKIEALALDGSKRRTVLKYSDETSSVFFNPPATPDGPELPVVPHPYGIAVLDEWLYWTDWSDKSLQRALKASGERNSTVKRSMKAPMDVVTWPLPGTSLQSSCSRNNGHCSHLCLRTPQAHSCACPTGLVLKDGRSCSGEPTHYLVFGGKNYLGRISMDTKPFWDVGLEVPGIKHPVALDVHYKTQKLYYTDADKDAIFVVSLNNLSYPEVLLDTYINSPDGLAVDWIAENLYWTDAGRKCIEVVRLTRLSRKVLIDEDLQEPRAIAVFPSKGFLFWSDWGENASRIERSYLDGSHRTVIVNTNIGWPNGLALDYKSERLFWIDAQEKRLESCDLEGERRQVLVTDLPHPFGLALMNSFVYWTDWNRSSIEMADKIFGKPQAVIRTDIREPMEIVSIRSDLQEGSNSCGHENGGCTDLCLYRPEGGHVCACGDEPDPHCSTGRSSYFLRYYPDPH</sequence>
<dbReference type="Pfam" id="PF14670">
    <property type="entry name" value="FXa_inhibition"/>
    <property type="match status" value="1"/>
</dbReference>
<keyword evidence="4" id="KW-1015">Disulfide bond</keyword>
<dbReference type="InterPro" id="IPR011042">
    <property type="entry name" value="6-blade_b-propeller_TolB-like"/>
</dbReference>
<gene>
    <name evidence="7" type="ORF">HAZT_HAZT007753</name>
</gene>
<reference evidence="7" key="1">
    <citation type="submission" date="2014-08" db="EMBL/GenBank/DDBJ databases">
        <authorList>
            <person name="Murali S."/>
            <person name="Richards S."/>
            <person name="Bandaranaike D."/>
            <person name="Bellair M."/>
            <person name="Blankenburg K."/>
            <person name="Chao H."/>
            <person name="Dinh H."/>
            <person name="Doddapaneni H."/>
            <person name="Dugan-Rocha S."/>
            <person name="Elkadiri S."/>
            <person name="Gnanaolivu R."/>
            <person name="Hughes D."/>
            <person name="Lee S."/>
            <person name="Li M."/>
            <person name="Ming W."/>
            <person name="Munidasa M."/>
            <person name="Muniz J."/>
            <person name="Nguyen L."/>
            <person name="Osuji N."/>
            <person name="Pu L.-L."/>
            <person name="Puazo M."/>
            <person name="Skinner E."/>
            <person name="Qu C."/>
            <person name="Quiroz J."/>
            <person name="Raj R."/>
            <person name="Weissenberger G."/>
            <person name="Xin Y."/>
            <person name="Zou X."/>
            <person name="Han Y."/>
            <person name="Worley K."/>
            <person name="Muzny D."/>
            <person name="Gibbs R."/>
        </authorList>
    </citation>
    <scope>NUCLEOTIDE SEQUENCE</scope>
    <source>
        <strain evidence="7">HAZT.00-mixed</strain>
        <tissue evidence="7">Whole organism</tissue>
    </source>
</reference>
<feature type="repeat" description="LDL-receptor class B" evidence="6">
    <location>
        <begin position="343"/>
        <end position="385"/>
    </location>
</feature>
<dbReference type="SUPFAM" id="SSF57196">
    <property type="entry name" value="EGF/Laminin"/>
    <property type="match status" value="1"/>
</dbReference>
<keyword evidence="2" id="KW-0732">Signal</keyword>
<feature type="repeat" description="LDL-receptor class B" evidence="6">
    <location>
        <begin position="386"/>
        <end position="430"/>
    </location>
</feature>
<evidence type="ECO:0000313" key="7">
    <source>
        <dbReference type="EMBL" id="KAA0202310.1"/>
    </source>
</evidence>
<evidence type="ECO:0000256" key="4">
    <source>
        <dbReference type="ARBA" id="ARBA00023157"/>
    </source>
</evidence>
<dbReference type="EMBL" id="JQDR03003861">
    <property type="protein sequence ID" value="KAA0202310.1"/>
    <property type="molecule type" value="Genomic_DNA"/>
</dbReference>
<feature type="repeat" description="LDL-receptor class B" evidence="6">
    <location>
        <begin position="17"/>
        <end position="58"/>
    </location>
</feature>
<organism evidence="7">
    <name type="scientific">Hyalella azteca</name>
    <name type="common">Amphipod</name>
    <dbReference type="NCBI Taxonomy" id="294128"/>
    <lineage>
        <taxon>Eukaryota</taxon>
        <taxon>Metazoa</taxon>
        <taxon>Ecdysozoa</taxon>
        <taxon>Arthropoda</taxon>
        <taxon>Crustacea</taxon>
        <taxon>Multicrustacea</taxon>
        <taxon>Malacostraca</taxon>
        <taxon>Eumalacostraca</taxon>
        <taxon>Peracarida</taxon>
        <taxon>Amphipoda</taxon>
        <taxon>Senticaudata</taxon>
        <taxon>Talitrida</taxon>
        <taxon>Talitroidea</taxon>
        <taxon>Hyalellidae</taxon>
        <taxon>Hyalella</taxon>
    </lineage>
</organism>